<dbReference type="OrthoDB" id="5510591at2"/>
<dbReference type="InterPro" id="IPR016040">
    <property type="entry name" value="NAD(P)-bd_dom"/>
</dbReference>
<dbReference type="EMBL" id="SDPQ02000001">
    <property type="protein sequence ID" value="KAA1400316.1"/>
    <property type="molecule type" value="Genomic_DNA"/>
</dbReference>
<dbReference type="Pfam" id="PF13460">
    <property type="entry name" value="NAD_binding_10"/>
    <property type="match status" value="1"/>
</dbReference>
<dbReference type="Gene3D" id="3.90.25.10">
    <property type="entry name" value="UDP-galactose 4-epimerase, domain 1"/>
    <property type="match status" value="1"/>
</dbReference>
<comment type="caution">
    <text evidence="2">The sequence shown here is derived from an EMBL/GenBank/DDBJ whole genome shotgun (WGS) entry which is preliminary data.</text>
</comment>
<name>A0A5M4FJH2_9ACTN</name>
<dbReference type="Proteomes" id="UP000380867">
    <property type="component" value="Unassembled WGS sequence"/>
</dbReference>
<dbReference type="InterPro" id="IPR036291">
    <property type="entry name" value="NAD(P)-bd_dom_sf"/>
</dbReference>
<organism evidence="2 3">
    <name type="scientific">Aeromicrobium ginsengisoli</name>
    <dbReference type="NCBI Taxonomy" id="363867"/>
    <lineage>
        <taxon>Bacteria</taxon>
        <taxon>Bacillati</taxon>
        <taxon>Actinomycetota</taxon>
        <taxon>Actinomycetes</taxon>
        <taxon>Propionibacteriales</taxon>
        <taxon>Nocardioidaceae</taxon>
        <taxon>Aeromicrobium</taxon>
    </lineage>
</organism>
<dbReference type="RefSeq" id="WP_149688409.1">
    <property type="nucleotide sequence ID" value="NZ_SDPQ02000001.1"/>
</dbReference>
<gene>
    <name evidence="2" type="ORF">ESP70_006205</name>
</gene>
<proteinExistence type="predicted"/>
<keyword evidence="3" id="KW-1185">Reference proteome</keyword>
<reference evidence="2" key="1">
    <citation type="submission" date="2019-09" db="EMBL/GenBank/DDBJ databases">
        <authorList>
            <person name="Li J."/>
        </authorList>
    </citation>
    <scope>NUCLEOTIDE SEQUENCE [LARGE SCALE GENOMIC DNA]</scope>
    <source>
        <strain evidence="2">JCM 14732</strain>
    </source>
</reference>
<dbReference type="InterPro" id="IPR052718">
    <property type="entry name" value="NmrA-type_oxidoreductase"/>
</dbReference>
<dbReference type="PANTHER" id="PTHR47129:SF1">
    <property type="entry name" value="NMRA-LIKE DOMAIN-CONTAINING PROTEIN"/>
    <property type="match status" value="1"/>
</dbReference>
<evidence type="ECO:0000313" key="3">
    <source>
        <dbReference type="Proteomes" id="UP000380867"/>
    </source>
</evidence>
<evidence type="ECO:0000259" key="1">
    <source>
        <dbReference type="Pfam" id="PF13460"/>
    </source>
</evidence>
<feature type="domain" description="NAD(P)-binding" evidence="1">
    <location>
        <begin position="8"/>
        <end position="184"/>
    </location>
</feature>
<dbReference type="PANTHER" id="PTHR47129">
    <property type="entry name" value="QUINONE OXIDOREDUCTASE 2"/>
    <property type="match status" value="1"/>
</dbReference>
<protein>
    <submittedName>
        <fullName evidence="2">SDR family oxidoreductase</fullName>
    </submittedName>
</protein>
<dbReference type="AlphaFoldDB" id="A0A5M4FJH2"/>
<dbReference type="Gene3D" id="3.40.50.720">
    <property type="entry name" value="NAD(P)-binding Rossmann-like Domain"/>
    <property type="match status" value="1"/>
</dbReference>
<dbReference type="SUPFAM" id="SSF51735">
    <property type="entry name" value="NAD(P)-binding Rossmann-fold domains"/>
    <property type="match status" value="1"/>
</dbReference>
<accession>A0A5M4FJH2</accession>
<evidence type="ECO:0000313" key="2">
    <source>
        <dbReference type="EMBL" id="KAA1400316.1"/>
    </source>
</evidence>
<sequence length="283" mass="29204">MTIAVTAATGQLGTLVVDALLERTSPDQVVAIVRDAAKAEPLAAKGVAVRVASYDDPTALKDALAGVDQVLLISGNEFGQRAVQHRNVIDAAIANNVSRLVYTSAPKAETSTLPVTPEHLATEQYLATAGIDHVLLRNNWYHENYGQTLDTARQTGSVLASAGEGLVASAARADYAEAAAVVLTTDGPVKPVHELAGDVAWTQDELAAALTEVLGTPITVSQVTAEQQTAILVEAGLDEGTAGFVAGIDAATAKGDLALTNGDLRALLGRPTTPLVETLRALA</sequence>
<dbReference type="CDD" id="cd05269">
    <property type="entry name" value="TMR_SDR_a"/>
    <property type="match status" value="1"/>
</dbReference>